<dbReference type="PANTHER" id="PTHR35859">
    <property type="entry name" value="NONSELECTIVE CATION CHANNEL PROTEIN"/>
    <property type="match status" value="1"/>
</dbReference>
<feature type="compositionally biased region" description="Acidic residues" evidence="1">
    <location>
        <begin position="160"/>
        <end position="172"/>
    </location>
</feature>
<feature type="region of interest" description="Disordered" evidence="1">
    <location>
        <begin position="160"/>
        <end position="184"/>
    </location>
</feature>
<organism evidence="4 5">
    <name type="scientific">Ascobolus immersus RN42</name>
    <dbReference type="NCBI Taxonomy" id="1160509"/>
    <lineage>
        <taxon>Eukaryota</taxon>
        <taxon>Fungi</taxon>
        <taxon>Dikarya</taxon>
        <taxon>Ascomycota</taxon>
        <taxon>Pezizomycotina</taxon>
        <taxon>Pezizomycetes</taxon>
        <taxon>Pezizales</taxon>
        <taxon>Ascobolaceae</taxon>
        <taxon>Ascobolus</taxon>
    </lineage>
</organism>
<dbReference type="InterPro" id="IPR056336">
    <property type="entry name" value="YVC1_C"/>
</dbReference>
<proteinExistence type="predicted"/>
<keyword evidence="2" id="KW-1133">Transmembrane helix</keyword>
<feature type="transmembrane region" description="Helical" evidence="2">
    <location>
        <begin position="428"/>
        <end position="449"/>
    </location>
</feature>
<dbReference type="InterPro" id="IPR052971">
    <property type="entry name" value="TRP_calcium_channel"/>
</dbReference>
<protein>
    <recommendedName>
        <fullName evidence="3">Calcium channel YVC1-like C-terminal transmembrane domain-containing protein</fullName>
    </recommendedName>
</protein>
<dbReference type="Proteomes" id="UP000275078">
    <property type="component" value="Unassembled WGS sequence"/>
</dbReference>
<feature type="compositionally biased region" description="Low complexity" evidence="1">
    <location>
        <begin position="586"/>
        <end position="599"/>
    </location>
</feature>
<feature type="region of interest" description="Disordered" evidence="1">
    <location>
        <begin position="575"/>
        <end position="643"/>
    </location>
</feature>
<evidence type="ECO:0000259" key="3">
    <source>
        <dbReference type="Pfam" id="PF23317"/>
    </source>
</evidence>
<feature type="transmembrane region" description="Helical" evidence="2">
    <location>
        <begin position="364"/>
        <end position="382"/>
    </location>
</feature>
<keyword evidence="2" id="KW-0472">Membrane</keyword>
<feature type="transmembrane region" description="Helical" evidence="2">
    <location>
        <begin position="403"/>
        <end position="422"/>
    </location>
</feature>
<dbReference type="EMBL" id="ML119645">
    <property type="protein sequence ID" value="RPA88044.1"/>
    <property type="molecule type" value="Genomic_DNA"/>
</dbReference>
<evidence type="ECO:0000313" key="5">
    <source>
        <dbReference type="Proteomes" id="UP000275078"/>
    </source>
</evidence>
<reference evidence="4 5" key="1">
    <citation type="journal article" date="2018" name="Nat. Ecol. Evol.">
        <title>Pezizomycetes genomes reveal the molecular basis of ectomycorrhizal truffle lifestyle.</title>
        <authorList>
            <person name="Murat C."/>
            <person name="Payen T."/>
            <person name="Noel B."/>
            <person name="Kuo A."/>
            <person name="Morin E."/>
            <person name="Chen J."/>
            <person name="Kohler A."/>
            <person name="Krizsan K."/>
            <person name="Balestrini R."/>
            <person name="Da Silva C."/>
            <person name="Montanini B."/>
            <person name="Hainaut M."/>
            <person name="Levati E."/>
            <person name="Barry K.W."/>
            <person name="Belfiori B."/>
            <person name="Cichocki N."/>
            <person name="Clum A."/>
            <person name="Dockter R.B."/>
            <person name="Fauchery L."/>
            <person name="Guy J."/>
            <person name="Iotti M."/>
            <person name="Le Tacon F."/>
            <person name="Lindquist E.A."/>
            <person name="Lipzen A."/>
            <person name="Malagnac F."/>
            <person name="Mello A."/>
            <person name="Molinier V."/>
            <person name="Miyauchi S."/>
            <person name="Poulain J."/>
            <person name="Riccioni C."/>
            <person name="Rubini A."/>
            <person name="Sitrit Y."/>
            <person name="Splivallo R."/>
            <person name="Traeger S."/>
            <person name="Wang M."/>
            <person name="Zifcakova L."/>
            <person name="Wipf D."/>
            <person name="Zambonelli A."/>
            <person name="Paolocci F."/>
            <person name="Nowrousian M."/>
            <person name="Ottonello S."/>
            <person name="Baldrian P."/>
            <person name="Spatafora J.W."/>
            <person name="Henrissat B."/>
            <person name="Nagy L.G."/>
            <person name="Aury J.M."/>
            <person name="Wincker P."/>
            <person name="Grigoriev I.V."/>
            <person name="Bonfante P."/>
            <person name="Martin F.M."/>
        </authorList>
    </citation>
    <scope>NUCLEOTIDE SEQUENCE [LARGE SCALE GENOMIC DNA]</scope>
    <source>
        <strain evidence="4 5">RN42</strain>
    </source>
</reference>
<dbReference type="PANTHER" id="PTHR35859:SF5">
    <property type="entry name" value="ION TRANSPORT DOMAIN-CONTAINING PROTEIN"/>
    <property type="match status" value="1"/>
</dbReference>
<dbReference type="STRING" id="1160509.A0A3N4J2D1"/>
<accession>A0A3N4J2D1</accession>
<name>A0A3N4J2D1_ASCIM</name>
<dbReference type="AlphaFoldDB" id="A0A3N4J2D1"/>
<keyword evidence="2" id="KW-0812">Transmembrane</keyword>
<gene>
    <name evidence="4" type="ORF">BJ508DRAFT_409955</name>
</gene>
<feature type="domain" description="Calcium channel YVC1-like C-terminal transmembrane" evidence="3">
    <location>
        <begin position="274"/>
        <end position="565"/>
    </location>
</feature>
<keyword evidence="5" id="KW-1185">Reference proteome</keyword>
<evidence type="ECO:0000313" key="4">
    <source>
        <dbReference type="EMBL" id="RPA88044.1"/>
    </source>
</evidence>
<dbReference type="OrthoDB" id="310870at2759"/>
<evidence type="ECO:0000256" key="2">
    <source>
        <dbReference type="SAM" id="Phobius"/>
    </source>
</evidence>
<dbReference type="Pfam" id="PF23317">
    <property type="entry name" value="YVC1_C"/>
    <property type="match status" value="1"/>
</dbReference>
<sequence>MRQSQKVPSTPGGESIDIAFPFNRPPSLQQHPGVLFREVERRLLRELEIDDSTTFVDLAKIFRAYIREHVDGPYTLQQLRTLPALAHLGMALSERCYNTATVAALLWCRIDFSASSHEEERYGVNESRSLACEIIAVDALSCLSEVDLVQYLCYEAPVDDDDQDNTGDESDVENSGLLSGDVNGSDSMRDQDLAPGFAGLNALEMAIVAEAKYFISMRTVQRVVDGIWSGHIVFWESLNVTGRKKAHIYNPKKADPFSRLRAPRYQKVFEALFFSVLLGLYYAVLIERNPTRLTLTEGSLILFFLAFAYDEFSQWADAGTMFYVADIWSWLDLAAICMFTAHLICRIIGLVKRSEEIIDNSFDILSLTALILVPRLCSLLSLHPYFGVLIPCLKQMTKDSMKFGVLVVILYVGFLSTFTILGRDNFTLGEMSILMLRVFFGATGVGFDAMKAISPILGPPLMFIFVVLTNILLITSLISLLSNSLNTLMDNAREEYLFMYSTFVLESVTSNRLTHFYPPLNLIPLFLLRPLRLFLSSEQLRGVRILLLKLTHFPFVAAIMAFEHLTSTSKSATRRSFFGPGHHGSHSASGRSSVLSSQVQRRRSQADKGVTNRRAPLQGRDPENRPNDGSTTGQFTPRILENDRVERSQAMDRQFERPGDSGPSVDNAEMRRLKDMLEVLTLKVDTLLATKNTQTVA</sequence>
<feature type="transmembrane region" description="Helical" evidence="2">
    <location>
        <begin position="268"/>
        <end position="286"/>
    </location>
</feature>
<feature type="transmembrane region" description="Helical" evidence="2">
    <location>
        <begin position="461"/>
        <end position="481"/>
    </location>
</feature>
<evidence type="ECO:0000256" key="1">
    <source>
        <dbReference type="SAM" id="MobiDB-lite"/>
    </source>
</evidence>
<feature type="transmembrane region" description="Helical" evidence="2">
    <location>
        <begin position="321"/>
        <end position="344"/>
    </location>
</feature>